<organism evidence="6">
    <name type="scientific">marine metagenome</name>
    <dbReference type="NCBI Taxonomy" id="408172"/>
    <lineage>
        <taxon>unclassified sequences</taxon>
        <taxon>metagenomes</taxon>
        <taxon>ecological metagenomes</taxon>
    </lineage>
</organism>
<keyword evidence="1" id="KW-0645">Protease</keyword>
<dbReference type="SUPFAM" id="SSF55486">
    <property type="entry name" value="Metalloproteases ('zincins'), catalytic domain"/>
    <property type="match status" value="1"/>
</dbReference>
<dbReference type="GO" id="GO:0004222">
    <property type="term" value="F:metalloendopeptidase activity"/>
    <property type="evidence" value="ECO:0007669"/>
    <property type="project" value="InterPro"/>
</dbReference>
<dbReference type="Gene3D" id="3.40.390.10">
    <property type="entry name" value="Collagenase (Catalytic Domain)"/>
    <property type="match status" value="1"/>
</dbReference>
<dbReference type="GO" id="GO:0008270">
    <property type="term" value="F:zinc ion binding"/>
    <property type="evidence" value="ECO:0007669"/>
    <property type="project" value="InterPro"/>
</dbReference>
<dbReference type="EMBL" id="UINC01029947">
    <property type="protein sequence ID" value="SVB13542.1"/>
    <property type="molecule type" value="Genomic_DNA"/>
</dbReference>
<dbReference type="InterPro" id="IPR024079">
    <property type="entry name" value="MetalloPept_cat_dom_sf"/>
</dbReference>
<evidence type="ECO:0000259" key="5">
    <source>
        <dbReference type="Pfam" id="PF00413"/>
    </source>
</evidence>
<feature type="non-terminal residue" evidence="6">
    <location>
        <position position="1"/>
    </location>
</feature>
<accession>A0A382BJS9</accession>
<feature type="domain" description="Peptidase M10 metallopeptidase" evidence="5">
    <location>
        <begin position="86"/>
        <end position="120"/>
    </location>
</feature>
<dbReference type="InterPro" id="IPR021190">
    <property type="entry name" value="Pept_M10A"/>
</dbReference>
<evidence type="ECO:0000256" key="1">
    <source>
        <dbReference type="ARBA" id="ARBA00022670"/>
    </source>
</evidence>
<evidence type="ECO:0000256" key="4">
    <source>
        <dbReference type="ARBA" id="ARBA00022833"/>
    </source>
</evidence>
<dbReference type="AlphaFoldDB" id="A0A382BJS9"/>
<gene>
    <name evidence="6" type="ORF">METZ01_LOCUS166396</name>
</gene>
<proteinExistence type="predicted"/>
<reference evidence="6" key="1">
    <citation type="submission" date="2018-05" db="EMBL/GenBank/DDBJ databases">
        <authorList>
            <person name="Lanie J.A."/>
            <person name="Ng W.-L."/>
            <person name="Kazmierczak K.M."/>
            <person name="Andrzejewski T.M."/>
            <person name="Davidsen T.M."/>
            <person name="Wayne K.J."/>
            <person name="Tettelin H."/>
            <person name="Glass J.I."/>
            <person name="Rusch D."/>
            <person name="Podicherti R."/>
            <person name="Tsui H.-C.T."/>
            <person name="Winkler M.E."/>
        </authorList>
    </citation>
    <scope>NUCLEOTIDE SEQUENCE</scope>
</reference>
<name>A0A382BJS9_9ZZZZ</name>
<dbReference type="InterPro" id="IPR001818">
    <property type="entry name" value="Pept_M10_metallopeptidase"/>
</dbReference>
<keyword evidence="2" id="KW-0479">Metal-binding</keyword>
<evidence type="ECO:0000313" key="6">
    <source>
        <dbReference type="EMBL" id="SVB13542.1"/>
    </source>
</evidence>
<evidence type="ECO:0000256" key="2">
    <source>
        <dbReference type="ARBA" id="ARBA00022723"/>
    </source>
</evidence>
<keyword evidence="4" id="KW-0862">Zinc</keyword>
<dbReference type="PRINTS" id="PR00138">
    <property type="entry name" value="MATRIXIN"/>
</dbReference>
<protein>
    <recommendedName>
        <fullName evidence="5">Peptidase M10 metallopeptidase domain-containing protein</fullName>
    </recommendedName>
</protein>
<keyword evidence="3" id="KW-0378">Hydrolase</keyword>
<sequence length="128" mass="14088">LPIDHVSTLENSFSVWETIEYDTSDGKKASVKFYTTGVKGEANVWVTWVVRNIGEGVLGHANLGKGVVEVAIGSYGCDGSFQLFDNNTVEYIMTHELGHSLGFGHSNNPDKTMYPSIPYSDYAYCLLN</sequence>
<evidence type="ECO:0000256" key="3">
    <source>
        <dbReference type="ARBA" id="ARBA00022801"/>
    </source>
</evidence>
<dbReference type="Pfam" id="PF00413">
    <property type="entry name" value="Peptidase_M10"/>
    <property type="match status" value="1"/>
</dbReference>
<dbReference type="GO" id="GO:0006508">
    <property type="term" value="P:proteolysis"/>
    <property type="evidence" value="ECO:0007669"/>
    <property type="project" value="UniProtKB-KW"/>
</dbReference>
<dbReference type="GO" id="GO:0031012">
    <property type="term" value="C:extracellular matrix"/>
    <property type="evidence" value="ECO:0007669"/>
    <property type="project" value="InterPro"/>
</dbReference>